<dbReference type="InterPro" id="IPR020624">
    <property type="entry name" value="Schiff_base-form_aldolases_CS"/>
</dbReference>
<dbReference type="AlphaFoldDB" id="A0A1M4WPS3"/>
<dbReference type="PROSITE" id="PS00665">
    <property type="entry name" value="DHDPS_1"/>
    <property type="match status" value="1"/>
</dbReference>
<evidence type="ECO:0000256" key="4">
    <source>
        <dbReference type="ARBA" id="ARBA00012086"/>
    </source>
</evidence>
<reference evidence="16" key="1">
    <citation type="submission" date="2016-11" db="EMBL/GenBank/DDBJ databases">
        <authorList>
            <person name="Varghese N."/>
            <person name="Submissions S."/>
        </authorList>
    </citation>
    <scope>NUCLEOTIDE SEQUENCE [LARGE SCALE GENOMIC DNA]</scope>
    <source>
        <strain evidence="16">DSM 16785</strain>
    </source>
</reference>
<evidence type="ECO:0000256" key="9">
    <source>
        <dbReference type="ARBA" id="ARBA00023239"/>
    </source>
</evidence>
<gene>
    <name evidence="12" type="primary">dapA</name>
    <name evidence="16" type="ORF">SAMN02745164_01229</name>
</gene>
<name>A0A1M4WPS3_MARH1</name>
<dbReference type="InterPro" id="IPR020625">
    <property type="entry name" value="Schiff_base-form_aldolases_AS"/>
</dbReference>
<keyword evidence="9 12" id="KW-0456">Lyase</keyword>
<evidence type="ECO:0000256" key="14">
    <source>
        <dbReference type="PIRSR" id="PIRSR001365-1"/>
    </source>
</evidence>
<dbReference type="RefSeq" id="WP_072864541.1">
    <property type="nucleotide sequence ID" value="NZ_FQUI01000017.1"/>
</dbReference>
<dbReference type="InterPro" id="IPR005263">
    <property type="entry name" value="DapA"/>
</dbReference>
<keyword evidence="5 12" id="KW-0963">Cytoplasm</keyword>
<dbReference type="OrthoDB" id="9782828at2"/>
<dbReference type="Proteomes" id="UP000184334">
    <property type="component" value="Unassembled WGS sequence"/>
</dbReference>
<evidence type="ECO:0000256" key="6">
    <source>
        <dbReference type="ARBA" id="ARBA00022605"/>
    </source>
</evidence>
<comment type="catalytic activity">
    <reaction evidence="11 12">
        <text>L-aspartate 4-semialdehyde + pyruvate = (2S,4S)-4-hydroxy-2,3,4,5-tetrahydrodipicolinate + H2O + H(+)</text>
        <dbReference type="Rhea" id="RHEA:34171"/>
        <dbReference type="ChEBI" id="CHEBI:15361"/>
        <dbReference type="ChEBI" id="CHEBI:15377"/>
        <dbReference type="ChEBI" id="CHEBI:15378"/>
        <dbReference type="ChEBI" id="CHEBI:67139"/>
        <dbReference type="ChEBI" id="CHEBI:537519"/>
        <dbReference type="EC" id="4.3.3.7"/>
    </reaction>
</comment>
<keyword evidence="6 12" id="KW-0028">Amino-acid biosynthesis</keyword>
<comment type="function">
    <text evidence="1 12">Catalyzes the condensation of (S)-aspartate-beta-semialdehyde [(S)-ASA] and pyruvate to 4-hydroxy-tetrahydrodipicolinate (HTPA).</text>
</comment>
<evidence type="ECO:0000256" key="3">
    <source>
        <dbReference type="ARBA" id="ARBA00007592"/>
    </source>
</evidence>
<evidence type="ECO:0000256" key="12">
    <source>
        <dbReference type="HAMAP-Rule" id="MF_00418"/>
    </source>
</evidence>
<dbReference type="SMART" id="SM01130">
    <property type="entry name" value="DHDPS"/>
    <property type="match status" value="1"/>
</dbReference>
<comment type="similarity">
    <text evidence="3 12 13">Belongs to the DapA family.</text>
</comment>
<evidence type="ECO:0000256" key="1">
    <source>
        <dbReference type="ARBA" id="ARBA00003294"/>
    </source>
</evidence>
<comment type="subcellular location">
    <subcellularLocation>
        <location evidence="12">Cytoplasm</location>
    </subcellularLocation>
</comment>
<evidence type="ECO:0000256" key="13">
    <source>
        <dbReference type="PIRNR" id="PIRNR001365"/>
    </source>
</evidence>
<keyword evidence="8 12" id="KW-0457">Lysine biosynthesis</keyword>
<feature type="site" description="Part of a proton relay during catalysis" evidence="12">
    <location>
        <position position="43"/>
    </location>
</feature>
<evidence type="ECO:0000313" key="17">
    <source>
        <dbReference type="Proteomes" id="UP000184334"/>
    </source>
</evidence>
<dbReference type="PROSITE" id="PS00666">
    <property type="entry name" value="DHDPS_2"/>
    <property type="match status" value="1"/>
</dbReference>
<dbReference type="InterPro" id="IPR002220">
    <property type="entry name" value="DapA-like"/>
</dbReference>
<feature type="site" description="Part of a proton relay during catalysis" evidence="12">
    <location>
        <position position="106"/>
    </location>
</feature>
<keyword evidence="10 12" id="KW-0704">Schiff base</keyword>
<comment type="pathway">
    <text evidence="2 12">Amino-acid biosynthesis; L-lysine biosynthesis via DAP pathway; (S)-tetrahydrodipicolinate from L-aspartate: step 3/4.</text>
</comment>
<dbReference type="CDD" id="cd00950">
    <property type="entry name" value="DHDPS"/>
    <property type="match status" value="1"/>
</dbReference>
<sequence length="291" mass="32299">MFKGVATAIITPFDENYEVDYKALEEFALFQMNYVDGLVVLGTTGEAPTIDENEREKIVSKVVELVNKKIPVIVGTGSNNPKHVLYNNKLAEKSGADGLLIVSPYYNKSTQKGLVEYFSYVAQRTELPIILYNVPSRTGGNILTDTAIEIFEKNKNVIGIKEASGNISQIAELISKKPEDMFVYSGNDDQALPLMALGGDGVISVFSNVLPKQMKELTEAILTNDYNKAQEINKKYNSLMRKLFVEVNPIPVKYAVSKLGYCKNILRLPLISISENGKTVIDNSFEELNIL</sequence>
<evidence type="ECO:0000256" key="2">
    <source>
        <dbReference type="ARBA" id="ARBA00005120"/>
    </source>
</evidence>
<evidence type="ECO:0000256" key="10">
    <source>
        <dbReference type="ARBA" id="ARBA00023270"/>
    </source>
</evidence>
<dbReference type="UniPathway" id="UPA00034">
    <property type="reaction ID" value="UER00017"/>
</dbReference>
<dbReference type="EMBL" id="FQUI01000017">
    <property type="protein sequence ID" value="SHE83214.1"/>
    <property type="molecule type" value="Genomic_DNA"/>
</dbReference>
<evidence type="ECO:0000313" key="16">
    <source>
        <dbReference type="EMBL" id="SHE83214.1"/>
    </source>
</evidence>
<dbReference type="SUPFAM" id="SSF51569">
    <property type="entry name" value="Aldolase"/>
    <property type="match status" value="1"/>
</dbReference>
<dbReference type="PIRSF" id="PIRSF001365">
    <property type="entry name" value="DHDPS"/>
    <property type="match status" value="1"/>
</dbReference>
<comment type="subunit">
    <text evidence="12">Homotetramer; dimer of dimers.</text>
</comment>
<dbReference type="InterPro" id="IPR013785">
    <property type="entry name" value="Aldolase_TIM"/>
</dbReference>
<feature type="active site" description="Proton donor/acceptor" evidence="12 14">
    <location>
        <position position="132"/>
    </location>
</feature>
<dbReference type="GO" id="GO:0008840">
    <property type="term" value="F:4-hydroxy-tetrahydrodipicolinate synthase activity"/>
    <property type="evidence" value="ECO:0007669"/>
    <property type="project" value="UniProtKB-UniRule"/>
</dbReference>
<evidence type="ECO:0000256" key="7">
    <source>
        <dbReference type="ARBA" id="ARBA00022915"/>
    </source>
</evidence>
<comment type="caution">
    <text evidence="12">Was originally thought to be a dihydrodipicolinate synthase (DHDPS), catalyzing the condensation of (S)-aspartate-beta-semialdehyde [(S)-ASA] and pyruvate to dihydrodipicolinate (DHDP). However, it was shown in E.coli that the product of the enzymatic reaction is not dihydrodipicolinate but in fact (4S)-4-hydroxy-2,3,4,5-tetrahydro-(2S)-dipicolinic acid (HTPA), and that the consecutive dehydration reaction leading to DHDP is not spontaneous but catalyzed by DapB.</text>
</comment>
<proteinExistence type="inferred from homology"/>
<dbReference type="PRINTS" id="PR00146">
    <property type="entry name" value="DHPICSNTHASE"/>
</dbReference>
<dbReference type="NCBIfam" id="TIGR00674">
    <property type="entry name" value="dapA"/>
    <property type="match status" value="1"/>
</dbReference>
<feature type="active site" description="Schiff-base intermediate with substrate" evidence="12 14">
    <location>
        <position position="161"/>
    </location>
</feature>
<dbReference type="Pfam" id="PF00701">
    <property type="entry name" value="DHDPS"/>
    <property type="match status" value="1"/>
</dbReference>
<organism evidence="16 17">
    <name type="scientific">Marinitoga hydrogenitolerans (strain DSM 16785 / JCM 12826 / AT1271)</name>
    <dbReference type="NCBI Taxonomy" id="1122195"/>
    <lineage>
        <taxon>Bacteria</taxon>
        <taxon>Thermotogati</taxon>
        <taxon>Thermotogota</taxon>
        <taxon>Thermotogae</taxon>
        <taxon>Petrotogales</taxon>
        <taxon>Petrotogaceae</taxon>
        <taxon>Marinitoga</taxon>
    </lineage>
</organism>
<evidence type="ECO:0000256" key="11">
    <source>
        <dbReference type="ARBA" id="ARBA00047836"/>
    </source>
</evidence>
<dbReference type="GO" id="GO:0005829">
    <property type="term" value="C:cytosol"/>
    <property type="evidence" value="ECO:0007669"/>
    <property type="project" value="TreeGrafter"/>
</dbReference>
<feature type="binding site" evidence="12 15">
    <location>
        <position position="44"/>
    </location>
    <ligand>
        <name>pyruvate</name>
        <dbReference type="ChEBI" id="CHEBI:15361"/>
    </ligand>
</feature>
<dbReference type="STRING" id="1122195.SAMN02745164_01229"/>
<keyword evidence="7 12" id="KW-0220">Diaminopimelate biosynthesis</keyword>
<keyword evidence="17" id="KW-1185">Reference proteome</keyword>
<dbReference type="GO" id="GO:0019877">
    <property type="term" value="P:diaminopimelate biosynthetic process"/>
    <property type="evidence" value="ECO:0007669"/>
    <property type="project" value="UniProtKB-UniRule"/>
</dbReference>
<dbReference type="GO" id="GO:0009089">
    <property type="term" value="P:lysine biosynthetic process via diaminopimelate"/>
    <property type="evidence" value="ECO:0007669"/>
    <property type="project" value="UniProtKB-UniRule"/>
</dbReference>
<dbReference type="PANTHER" id="PTHR12128">
    <property type="entry name" value="DIHYDRODIPICOLINATE SYNTHASE"/>
    <property type="match status" value="1"/>
</dbReference>
<feature type="binding site" evidence="12 15">
    <location>
        <position position="203"/>
    </location>
    <ligand>
        <name>pyruvate</name>
        <dbReference type="ChEBI" id="CHEBI:15361"/>
    </ligand>
</feature>
<comment type="caution">
    <text evidence="16">The sequence shown here is derived from an EMBL/GenBank/DDBJ whole genome shotgun (WGS) entry which is preliminary data.</text>
</comment>
<evidence type="ECO:0000256" key="5">
    <source>
        <dbReference type="ARBA" id="ARBA00022490"/>
    </source>
</evidence>
<dbReference type="Gene3D" id="3.20.20.70">
    <property type="entry name" value="Aldolase class I"/>
    <property type="match status" value="1"/>
</dbReference>
<accession>A0A1M4WPS3</accession>
<dbReference type="HAMAP" id="MF_00418">
    <property type="entry name" value="DapA"/>
    <property type="match status" value="1"/>
</dbReference>
<dbReference type="EC" id="4.3.3.7" evidence="4 12"/>
<protein>
    <recommendedName>
        <fullName evidence="4 12">4-hydroxy-tetrahydrodipicolinate synthase</fullName>
        <shortName evidence="12">HTPA synthase</shortName>
        <ecNumber evidence="4 12">4.3.3.7</ecNumber>
    </recommendedName>
</protein>
<dbReference type="PANTHER" id="PTHR12128:SF66">
    <property type="entry name" value="4-HYDROXY-2-OXOGLUTARATE ALDOLASE, MITOCHONDRIAL"/>
    <property type="match status" value="1"/>
</dbReference>
<evidence type="ECO:0000256" key="15">
    <source>
        <dbReference type="PIRSR" id="PIRSR001365-2"/>
    </source>
</evidence>
<evidence type="ECO:0000256" key="8">
    <source>
        <dbReference type="ARBA" id="ARBA00023154"/>
    </source>
</evidence>